<feature type="chain" id="PRO_5033191324" description="Chaperone SurA" evidence="7">
    <location>
        <begin position="19"/>
        <end position="413"/>
    </location>
</feature>
<comment type="subcellular location">
    <subcellularLocation>
        <location evidence="7">Periplasm</location>
    </subcellularLocation>
    <text evidence="7">Is capable of associating with the outer membrane.</text>
</comment>
<evidence type="ECO:0000256" key="6">
    <source>
        <dbReference type="ARBA" id="ARBA00023235"/>
    </source>
</evidence>
<feature type="domain" description="PpiC" evidence="8">
    <location>
        <begin position="169"/>
        <end position="258"/>
    </location>
</feature>
<dbReference type="PANTHER" id="PTHR47637">
    <property type="entry name" value="CHAPERONE SURA"/>
    <property type="match status" value="1"/>
</dbReference>
<dbReference type="GO" id="GO:0006457">
    <property type="term" value="P:protein folding"/>
    <property type="evidence" value="ECO:0007669"/>
    <property type="project" value="UniProtKB-UniRule"/>
</dbReference>
<dbReference type="InterPro" id="IPR046357">
    <property type="entry name" value="PPIase_dom_sf"/>
</dbReference>
<keyword evidence="5 7" id="KW-0143">Chaperone</keyword>
<dbReference type="HAMAP" id="MF_01183">
    <property type="entry name" value="Chaperone_SurA"/>
    <property type="match status" value="1"/>
</dbReference>
<dbReference type="InterPro" id="IPR050280">
    <property type="entry name" value="OMP_Chaperone_SurA"/>
</dbReference>
<evidence type="ECO:0000256" key="2">
    <source>
        <dbReference type="ARBA" id="ARBA00022737"/>
    </source>
</evidence>
<keyword evidence="4 7" id="KW-0697">Rotamase</keyword>
<evidence type="ECO:0000313" key="10">
    <source>
        <dbReference type="Proteomes" id="UP000585327"/>
    </source>
</evidence>
<dbReference type="SUPFAM" id="SSF54534">
    <property type="entry name" value="FKBP-like"/>
    <property type="match status" value="2"/>
</dbReference>
<reference evidence="9 10" key="1">
    <citation type="submission" date="2020-06" db="EMBL/GenBank/DDBJ databases">
        <title>Dysbiosis in marine aquaculture revealed through microbiome analysis: reverse ecology for environmental sustainability.</title>
        <authorList>
            <person name="Haro-Moreno J.M."/>
            <person name="Coutinho F.H."/>
            <person name="Zaragoza-Solas A."/>
            <person name="Picazo A."/>
            <person name="Almagro-Moreno S."/>
            <person name="Lopez-Perez M."/>
        </authorList>
    </citation>
    <scope>NUCLEOTIDE SEQUENCE [LARGE SCALE GENOMIC DNA]</scope>
    <source>
        <strain evidence="9">MCMED-G42</strain>
    </source>
</reference>
<dbReference type="SUPFAM" id="SSF109998">
    <property type="entry name" value="Triger factor/SurA peptide-binding domain-like"/>
    <property type="match status" value="1"/>
</dbReference>
<dbReference type="Gene3D" id="1.10.4030.10">
    <property type="entry name" value="Porin chaperone SurA, peptide-binding domain"/>
    <property type="match status" value="1"/>
</dbReference>
<name>A0A838YRJ4_9GAMM</name>
<dbReference type="PROSITE" id="PS50198">
    <property type="entry name" value="PPIC_PPIASE_2"/>
    <property type="match status" value="2"/>
</dbReference>
<dbReference type="GO" id="GO:0051082">
    <property type="term" value="F:unfolded protein binding"/>
    <property type="evidence" value="ECO:0007669"/>
    <property type="project" value="UniProtKB-UniRule"/>
</dbReference>
<dbReference type="AlphaFoldDB" id="A0A838YRJ4"/>
<dbReference type="PANTHER" id="PTHR47637:SF1">
    <property type="entry name" value="CHAPERONE SURA"/>
    <property type="match status" value="1"/>
</dbReference>
<feature type="domain" description="PpiC" evidence="8">
    <location>
        <begin position="267"/>
        <end position="366"/>
    </location>
</feature>
<comment type="caution">
    <text evidence="9">The sequence shown here is derived from an EMBL/GenBank/DDBJ whole genome shotgun (WGS) entry which is preliminary data.</text>
</comment>
<dbReference type="GO" id="GO:0042277">
    <property type="term" value="F:peptide binding"/>
    <property type="evidence" value="ECO:0007669"/>
    <property type="project" value="InterPro"/>
</dbReference>
<dbReference type="GO" id="GO:0003755">
    <property type="term" value="F:peptidyl-prolyl cis-trans isomerase activity"/>
    <property type="evidence" value="ECO:0007669"/>
    <property type="project" value="UniProtKB-UniRule"/>
</dbReference>
<evidence type="ECO:0000256" key="3">
    <source>
        <dbReference type="ARBA" id="ARBA00022764"/>
    </source>
</evidence>
<dbReference type="Gene3D" id="3.10.50.40">
    <property type="match status" value="2"/>
</dbReference>
<keyword evidence="1 7" id="KW-0732">Signal</keyword>
<dbReference type="Pfam" id="PF09312">
    <property type="entry name" value="SurA_N"/>
    <property type="match status" value="1"/>
</dbReference>
<dbReference type="InterPro" id="IPR000297">
    <property type="entry name" value="PPIase_PpiC"/>
</dbReference>
<proteinExistence type="inferred from homology"/>
<dbReference type="GO" id="GO:0050821">
    <property type="term" value="P:protein stabilization"/>
    <property type="evidence" value="ECO:0007669"/>
    <property type="project" value="InterPro"/>
</dbReference>
<accession>A0A838YRJ4</accession>
<comment type="domain">
    <text evidence="7">The PPIase activity resides only in the second parvulin domain. The N-terminal region and the C-terminal tail are necessary and sufficient for the chaperone activity of SurA. The PPIase activity is dispensable for SurA to function as a chaperone. The N-terminal region and the C-terminal tail are also required for porin recognition.</text>
</comment>
<protein>
    <recommendedName>
        <fullName evidence="7">Chaperone SurA</fullName>
    </recommendedName>
    <alternativeName>
        <fullName evidence="7">Peptidyl-prolyl cis-trans isomerase SurA</fullName>
        <shortName evidence="7">PPIase SurA</shortName>
        <ecNumber evidence="7">5.2.1.8</ecNumber>
    </alternativeName>
    <alternativeName>
        <fullName evidence="7">Rotamase SurA</fullName>
    </alternativeName>
</protein>
<comment type="catalytic activity">
    <reaction evidence="7">
        <text>[protein]-peptidylproline (omega=180) = [protein]-peptidylproline (omega=0)</text>
        <dbReference type="Rhea" id="RHEA:16237"/>
        <dbReference type="Rhea" id="RHEA-COMP:10747"/>
        <dbReference type="Rhea" id="RHEA-COMP:10748"/>
        <dbReference type="ChEBI" id="CHEBI:83833"/>
        <dbReference type="ChEBI" id="CHEBI:83834"/>
        <dbReference type="EC" id="5.2.1.8"/>
    </reaction>
</comment>
<comment type="function">
    <text evidence="7">Chaperone involved in the correct folding and assembly of outer membrane proteins. Recognizes specific patterns of aromatic residues and the orientation of their side chains, which are found more frequently in integral outer membrane proteins. May act in both early periplasmic and late outer membrane-associated steps of protein maturation.</text>
</comment>
<evidence type="ECO:0000256" key="4">
    <source>
        <dbReference type="ARBA" id="ARBA00023110"/>
    </source>
</evidence>
<organism evidence="9 10">
    <name type="scientific">SAR86 cluster bacterium</name>
    <dbReference type="NCBI Taxonomy" id="2030880"/>
    <lineage>
        <taxon>Bacteria</taxon>
        <taxon>Pseudomonadati</taxon>
        <taxon>Pseudomonadota</taxon>
        <taxon>Gammaproteobacteria</taxon>
        <taxon>SAR86 cluster</taxon>
    </lineage>
</organism>
<dbReference type="InterPro" id="IPR027304">
    <property type="entry name" value="Trigger_fact/SurA_dom_sf"/>
</dbReference>
<evidence type="ECO:0000256" key="1">
    <source>
        <dbReference type="ARBA" id="ARBA00022729"/>
    </source>
</evidence>
<gene>
    <name evidence="7" type="primary">surA</name>
    <name evidence="9" type="ORF">H2021_01970</name>
</gene>
<dbReference type="Proteomes" id="UP000585327">
    <property type="component" value="Unassembled WGS sequence"/>
</dbReference>
<evidence type="ECO:0000313" key="9">
    <source>
        <dbReference type="EMBL" id="MBA4723961.1"/>
    </source>
</evidence>
<evidence type="ECO:0000259" key="8">
    <source>
        <dbReference type="PROSITE" id="PS50198"/>
    </source>
</evidence>
<dbReference type="GO" id="GO:0030288">
    <property type="term" value="C:outer membrane-bounded periplasmic space"/>
    <property type="evidence" value="ECO:0007669"/>
    <property type="project" value="InterPro"/>
</dbReference>
<dbReference type="Pfam" id="PF00639">
    <property type="entry name" value="Rotamase"/>
    <property type="match status" value="2"/>
</dbReference>
<evidence type="ECO:0000256" key="5">
    <source>
        <dbReference type="ARBA" id="ARBA00023186"/>
    </source>
</evidence>
<evidence type="ECO:0000256" key="7">
    <source>
        <dbReference type="HAMAP-Rule" id="MF_01183"/>
    </source>
</evidence>
<dbReference type="EMBL" id="JACETM010000012">
    <property type="protein sequence ID" value="MBA4723961.1"/>
    <property type="molecule type" value="Genomic_DNA"/>
</dbReference>
<feature type="signal peptide" evidence="7">
    <location>
        <begin position="1"/>
        <end position="18"/>
    </location>
</feature>
<dbReference type="GO" id="GO:0043165">
    <property type="term" value="P:Gram-negative-bacterium-type cell outer membrane assembly"/>
    <property type="evidence" value="ECO:0007669"/>
    <property type="project" value="InterPro"/>
</dbReference>
<sequence precursor="true">MKITKLLFLLLISFPSISKIETLDRIAVIVDDGVLMESQIDFALSEIIKRYDQQNIPKPSMEILKEQTIEKLIIDELQLQMAERAGIRISDTELNNTIARIASSNGMTLEKFISYLSTEGESYDVLRENVKKEMTIQRIQRGRVGSMINITDKEFDAFLATDESLKELEPELQVRQILVKSLDKAEEIITSIENGSDFGELAKEFSISANASEGGVMNWRKISDMPTLYAEALGDLDVGQNSSPLESGAGFHILKVEDKRGDFVKYEDQWLVRHILLMPSEIRTLEETEEELIHIRNRLLDGEDFGDLAKEHSEDPGSALKGGELEWMGKGITAAEFEKTFTTLEIGIISEVFETEFGFHFLEVLGKRNKDMTKDAIENRAFNILYSRKYDEELENSLRSMRAEAFVEIKDLD</sequence>
<keyword evidence="6 7" id="KW-0413">Isomerase</keyword>
<dbReference type="InterPro" id="IPR023034">
    <property type="entry name" value="PPIase_SurA"/>
</dbReference>
<keyword evidence="3 7" id="KW-0574">Periplasm</keyword>
<dbReference type="EC" id="5.2.1.8" evidence="7"/>
<keyword evidence="2 7" id="KW-0677">Repeat</keyword>
<dbReference type="InterPro" id="IPR015391">
    <property type="entry name" value="SurA_N"/>
</dbReference>